<comment type="catalytic activity">
    <reaction evidence="5 6">
        <text>Release of N-terminal amino acids, preferentially methionine, from peptides and arylamides.</text>
        <dbReference type="EC" id="3.4.11.18"/>
    </reaction>
</comment>
<evidence type="ECO:0000256" key="4">
    <source>
        <dbReference type="ARBA" id="ARBA00022801"/>
    </source>
</evidence>
<dbReference type="InterPro" id="IPR000994">
    <property type="entry name" value="Pept_M24"/>
</dbReference>
<dbReference type="NCBIfam" id="TIGR00500">
    <property type="entry name" value="met_pdase_I"/>
    <property type="match status" value="1"/>
</dbReference>
<dbReference type="GO" id="GO:0070006">
    <property type="term" value="F:metalloaminopeptidase activity"/>
    <property type="evidence" value="ECO:0007669"/>
    <property type="project" value="UniProtKB-UniRule"/>
</dbReference>
<organism evidence="8 9">
    <name type="scientific">Umbelopsis ramanniana AG</name>
    <dbReference type="NCBI Taxonomy" id="1314678"/>
    <lineage>
        <taxon>Eukaryota</taxon>
        <taxon>Fungi</taxon>
        <taxon>Fungi incertae sedis</taxon>
        <taxon>Mucoromycota</taxon>
        <taxon>Mucoromycotina</taxon>
        <taxon>Umbelopsidomycetes</taxon>
        <taxon>Umbelopsidales</taxon>
        <taxon>Umbelopsidaceae</taxon>
        <taxon>Umbelopsis</taxon>
    </lineage>
</organism>
<feature type="binding site" evidence="5">
    <location>
        <position position="304"/>
    </location>
    <ligand>
        <name>a divalent metal cation</name>
        <dbReference type="ChEBI" id="CHEBI:60240"/>
        <label>2</label>
        <note>catalytic</note>
    </ligand>
</feature>
<feature type="binding site" evidence="5">
    <location>
        <position position="336"/>
    </location>
    <ligand>
        <name>a divalent metal cation</name>
        <dbReference type="ChEBI" id="CHEBI:60240"/>
        <label>2</label>
        <note>catalytic</note>
    </ligand>
</feature>
<feature type="domain" description="Peptidase M24" evidence="7">
    <location>
        <begin position="148"/>
        <end position="374"/>
    </location>
</feature>
<evidence type="ECO:0000259" key="7">
    <source>
        <dbReference type="Pfam" id="PF00557"/>
    </source>
</evidence>
<dbReference type="Proteomes" id="UP001206595">
    <property type="component" value="Unassembled WGS sequence"/>
</dbReference>
<keyword evidence="9" id="KW-1185">Reference proteome</keyword>
<keyword evidence="2 5" id="KW-0645">Protease</keyword>
<dbReference type="InterPro" id="IPR001714">
    <property type="entry name" value="Pept_M24_MAP"/>
</dbReference>
<reference evidence="8" key="1">
    <citation type="submission" date="2021-06" db="EMBL/GenBank/DDBJ databases">
        <authorList>
            <consortium name="DOE Joint Genome Institute"/>
            <person name="Mondo S.J."/>
            <person name="Amses K.R."/>
            <person name="Simmons D.R."/>
            <person name="Longcore J.E."/>
            <person name="Seto K."/>
            <person name="Alves G.H."/>
            <person name="Bonds A.E."/>
            <person name="Quandt C.A."/>
            <person name="Davis W.J."/>
            <person name="Chang Y."/>
            <person name="Letcher P.M."/>
            <person name="Powell M.J."/>
            <person name="Kuo A."/>
            <person name="Labutti K."/>
            <person name="Pangilinan J."/>
            <person name="Andreopoulos W."/>
            <person name="Tritt A."/>
            <person name="Riley R."/>
            <person name="Hundley H."/>
            <person name="Johnson J."/>
            <person name="Lipzen A."/>
            <person name="Barry K."/>
            <person name="Berbee M.L."/>
            <person name="Buchler N.E."/>
            <person name="Grigoriev I.V."/>
            <person name="Spatafora J.W."/>
            <person name="Stajich J.E."/>
            <person name="James T.Y."/>
        </authorList>
    </citation>
    <scope>NUCLEOTIDE SEQUENCE</scope>
    <source>
        <strain evidence="8">AG</strain>
    </source>
</reference>
<dbReference type="AlphaFoldDB" id="A0AAD5EAU6"/>
<feature type="binding site" evidence="5">
    <location>
        <position position="230"/>
    </location>
    <ligand>
        <name>a divalent metal cation</name>
        <dbReference type="ChEBI" id="CHEBI:60240"/>
        <label>1</label>
    </ligand>
</feature>
<dbReference type="PANTHER" id="PTHR43330:SF8">
    <property type="entry name" value="METHIONINE AMINOPEPTIDASE 1D, MITOCHONDRIAL"/>
    <property type="match status" value="1"/>
</dbReference>
<keyword evidence="4 5" id="KW-0378">Hydrolase</keyword>
<accession>A0AAD5EAU6</accession>
<feature type="binding site" evidence="5">
    <location>
        <position position="241"/>
    </location>
    <ligand>
        <name>a divalent metal cation</name>
        <dbReference type="ChEBI" id="CHEBI:60240"/>
        <label>2</label>
        <note>catalytic</note>
    </ligand>
</feature>
<sequence>MEHIVLAVILSIDGFSAVRLWQPFFFFFVCASQMVESCDCQRFHQRLQPVMLRHSTKATMATLRNCMRAIHTHGAIRVPRNVAIPVRAASRFGQFERLNPPSLHSVDVTKWKRREVPIEIERPPYAESGEPSEWEGHIPILDQIEIDKMTTAGDLARRVLDMGGKLCQPGITTDSIDKILHAAIVSEGAYPSPLNYMGFPKSVCTSINNVIAHGIPDLRQLKSGDIINVDVTVYLDGYHGDTSATFLVGDVDEPGRALVDCTKESLDLAIAACGPGVPFKEIGRVISDCAAKQSFSISEELSGHGIGRNFHCLPLIYHHANNEEGIMEPGMAFTIEPIICQGSAVGIQWPDKWTITTADGGRSAQFEHTIVITEDGCNILTD</sequence>
<dbReference type="Gene3D" id="3.90.230.10">
    <property type="entry name" value="Creatinase/methionine aminopeptidase superfamily"/>
    <property type="match status" value="1"/>
</dbReference>
<keyword evidence="3 5" id="KW-0479">Metal-binding</keyword>
<dbReference type="EMBL" id="MU620925">
    <property type="protein sequence ID" value="KAI8578830.1"/>
    <property type="molecule type" value="Genomic_DNA"/>
</dbReference>
<dbReference type="InterPro" id="IPR036005">
    <property type="entry name" value="Creatinase/aminopeptidase-like"/>
</dbReference>
<dbReference type="RefSeq" id="XP_051443834.1">
    <property type="nucleotide sequence ID" value="XM_051589633.1"/>
</dbReference>
<comment type="function">
    <text evidence="6">Cotranslationally removes the N-terminal methionine from nascent proteins. The N-terminal methionine is often cleaved when the second residue in the primary sequence is small and uncharged (Met-Ala-, Cys, Gly, Pro, Ser, Thr, or Val).</text>
</comment>
<comment type="caution">
    <text evidence="8">The sequence shown here is derived from an EMBL/GenBank/DDBJ whole genome shotgun (WGS) entry which is preliminary data.</text>
</comment>
<evidence type="ECO:0000256" key="1">
    <source>
        <dbReference type="ARBA" id="ARBA00022438"/>
    </source>
</evidence>
<gene>
    <name evidence="8" type="ORF">K450DRAFT_244731</name>
</gene>
<feature type="binding site" evidence="5">
    <location>
        <position position="241"/>
    </location>
    <ligand>
        <name>a divalent metal cation</name>
        <dbReference type="ChEBI" id="CHEBI:60240"/>
        <label>1</label>
    </ligand>
</feature>
<feature type="binding site" evidence="5">
    <location>
        <position position="367"/>
    </location>
    <ligand>
        <name>a divalent metal cation</name>
        <dbReference type="ChEBI" id="CHEBI:60240"/>
        <label>1</label>
    </ligand>
</feature>
<keyword evidence="1 5" id="KW-0031">Aminopeptidase</keyword>
<dbReference type="InterPro" id="IPR002467">
    <property type="entry name" value="Pept_M24A_MAP1"/>
</dbReference>
<proteinExistence type="inferred from homology"/>
<evidence type="ECO:0000256" key="3">
    <source>
        <dbReference type="ARBA" id="ARBA00022723"/>
    </source>
</evidence>
<name>A0AAD5EAU6_UMBRA</name>
<comment type="cofactor">
    <cofactor evidence="5">
        <name>Co(2+)</name>
        <dbReference type="ChEBI" id="CHEBI:48828"/>
    </cofactor>
    <cofactor evidence="5">
        <name>Zn(2+)</name>
        <dbReference type="ChEBI" id="CHEBI:29105"/>
    </cofactor>
    <cofactor evidence="5">
        <name>Mn(2+)</name>
        <dbReference type="ChEBI" id="CHEBI:29035"/>
    </cofactor>
    <cofactor evidence="5">
        <name>Fe(2+)</name>
        <dbReference type="ChEBI" id="CHEBI:29033"/>
    </cofactor>
    <text evidence="5">Binds 2 divalent metal cations per subunit. Has a high-affinity and a low affinity metal-binding site. The true nature of the physiological cofactor is under debate. The enzyme is active with cobalt, zinc, manganese or divalent iron ions. Most likely, methionine aminopeptidases function as mononuclear Fe(2+)-metalloproteases under physiological conditions, and the catalytically relevant metal-binding site has been assigned to the histidine-containing high-affinity site.</text>
</comment>
<dbReference type="PRINTS" id="PR00599">
    <property type="entry name" value="MAPEPTIDASE"/>
</dbReference>
<feature type="binding site" evidence="5">
    <location>
        <position position="367"/>
    </location>
    <ligand>
        <name>a divalent metal cation</name>
        <dbReference type="ChEBI" id="CHEBI:60240"/>
        <label>2</label>
        <note>catalytic</note>
    </ligand>
</feature>
<evidence type="ECO:0000256" key="2">
    <source>
        <dbReference type="ARBA" id="ARBA00022670"/>
    </source>
</evidence>
<comment type="similarity">
    <text evidence="5">Belongs to the peptidase M24A family. Methionine aminopeptidase type 1 subfamily.</text>
</comment>
<dbReference type="SUPFAM" id="SSF55920">
    <property type="entry name" value="Creatinase/aminopeptidase"/>
    <property type="match status" value="1"/>
</dbReference>
<feature type="binding site" evidence="5">
    <location>
        <position position="311"/>
    </location>
    <ligand>
        <name>substrate</name>
    </ligand>
</feature>
<reference evidence="8" key="2">
    <citation type="journal article" date="2022" name="Proc. Natl. Acad. Sci. U.S.A.">
        <title>Diploid-dominant life cycles characterize the early evolution of Fungi.</title>
        <authorList>
            <person name="Amses K.R."/>
            <person name="Simmons D.R."/>
            <person name="Longcore J.E."/>
            <person name="Mondo S.J."/>
            <person name="Seto K."/>
            <person name="Jeronimo G.H."/>
            <person name="Bonds A.E."/>
            <person name="Quandt C.A."/>
            <person name="Davis W.J."/>
            <person name="Chang Y."/>
            <person name="Federici B.A."/>
            <person name="Kuo A."/>
            <person name="LaButti K."/>
            <person name="Pangilinan J."/>
            <person name="Andreopoulos W."/>
            <person name="Tritt A."/>
            <person name="Riley R."/>
            <person name="Hundley H."/>
            <person name="Johnson J."/>
            <person name="Lipzen A."/>
            <person name="Barry K."/>
            <person name="Lang B.F."/>
            <person name="Cuomo C.A."/>
            <person name="Buchler N.E."/>
            <person name="Grigoriev I.V."/>
            <person name="Spatafora J.W."/>
            <person name="Stajich J.E."/>
            <person name="James T.Y."/>
        </authorList>
    </citation>
    <scope>NUCLEOTIDE SEQUENCE</scope>
    <source>
        <strain evidence="8">AG</strain>
    </source>
</reference>
<protein>
    <recommendedName>
        <fullName evidence="6">Methionine aminopeptidase</fullName>
        <ecNumber evidence="6">3.4.11.18</ecNumber>
    </recommendedName>
</protein>
<dbReference type="GeneID" id="75914978"/>
<dbReference type="HAMAP" id="MF_01974">
    <property type="entry name" value="MetAP_1"/>
    <property type="match status" value="1"/>
</dbReference>
<dbReference type="EC" id="3.4.11.18" evidence="6"/>
<feature type="binding site" evidence="5">
    <location>
        <position position="213"/>
    </location>
    <ligand>
        <name>substrate</name>
    </ligand>
</feature>
<dbReference type="GO" id="GO:0004239">
    <property type="term" value="F:initiator methionyl aminopeptidase activity"/>
    <property type="evidence" value="ECO:0007669"/>
    <property type="project" value="UniProtKB-UniRule"/>
</dbReference>
<dbReference type="GO" id="GO:0006508">
    <property type="term" value="P:proteolysis"/>
    <property type="evidence" value="ECO:0007669"/>
    <property type="project" value="UniProtKB-KW"/>
</dbReference>
<dbReference type="GO" id="GO:0046872">
    <property type="term" value="F:metal ion binding"/>
    <property type="evidence" value="ECO:0007669"/>
    <property type="project" value="UniProtKB-UniRule"/>
</dbReference>
<evidence type="ECO:0000256" key="5">
    <source>
        <dbReference type="HAMAP-Rule" id="MF_03174"/>
    </source>
</evidence>
<evidence type="ECO:0000313" key="9">
    <source>
        <dbReference type="Proteomes" id="UP001206595"/>
    </source>
</evidence>
<evidence type="ECO:0000313" key="8">
    <source>
        <dbReference type="EMBL" id="KAI8578830.1"/>
    </source>
</evidence>
<evidence type="ECO:0000256" key="6">
    <source>
        <dbReference type="RuleBase" id="RU003653"/>
    </source>
</evidence>
<dbReference type="PANTHER" id="PTHR43330">
    <property type="entry name" value="METHIONINE AMINOPEPTIDASE"/>
    <property type="match status" value="1"/>
</dbReference>
<dbReference type="CDD" id="cd01086">
    <property type="entry name" value="MetAP1"/>
    <property type="match status" value="1"/>
</dbReference>
<dbReference type="Pfam" id="PF00557">
    <property type="entry name" value="Peptidase_M24"/>
    <property type="match status" value="1"/>
</dbReference>